<evidence type="ECO:0000313" key="2">
    <source>
        <dbReference type="EMBL" id="ODM96358.1"/>
    </source>
</evidence>
<dbReference type="FunFam" id="3.40.720.10:FF:000017">
    <property type="entry name" value="Predicted protein"/>
    <property type="match status" value="1"/>
</dbReference>
<keyword evidence="1" id="KW-0472">Membrane</keyword>
<dbReference type="STRING" id="48709.A0A1D2MTY2"/>
<evidence type="ECO:0000256" key="1">
    <source>
        <dbReference type="SAM" id="Phobius"/>
    </source>
</evidence>
<dbReference type="OMA" id="MTHDFFN"/>
<comment type="caution">
    <text evidence="2">The sequence shown here is derived from an EMBL/GenBank/DDBJ whole genome shotgun (WGS) entry which is preliminary data.</text>
</comment>
<dbReference type="GO" id="GO:0005615">
    <property type="term" value="C:extracellular space"/>
    <property type="evidence" value="ECO:0007669"/>
    <property type="project" value="TreeGrafter"/>
</dbReference>
<dbReference type="Gene3D" id="3.40.720.10">
    <property type="entry name" value="Alkaline Phosphatase, subunit A"/>
    <property type="match status" value="1"/>
</dbReference>
<organism evidence="2 3">
    <name type="scientific">Orchesella cincta</name>
    <name type="common">Springtail</name>
    <name type="synonym">Podura cincta</name>
    <dbReference type="NCBI Taxonomy" id="48709"/>
    <lineage>
        <taxon>Eukaryota</taxon>
        <taxon>Metazoa</taxon>
        <taxon>Ecdysozoa</taxon>
        <taxon>Arthropoda</taxon>
        <taxon>Hexapoda</taxon>
        <taxon>Collembola</taxon>
        <taxon>Entomobryomorpha</taxon>
        <taxon>Entomobryoidea</taxon>
        <taxon>Orchesellidae</taxon>
        <taxon>Orchesellinae</taxon>
        <taxon>Orchesella</taxon>
    </lineage>
</organism>
<protein>
    <submittedName>
        <fullName evidence="2">Uncharacterized protein</fullName>
    </submittedName>
</protein>
<keyword evidence="1" id="KW-1133">Transmembrane helix</keyword>
<dbReference type="AlphaFoldDB" id="A0A1D2MTY2"/>
<keyword evidence="1" id="KW-0812">Transmembrane</keyword>
<accession>A0A1D2MTY2</accession>
<keyword evidence="3" id="KW-1185">Reference proteome</keyword>
<evidence type="ECO:0000313" key="3">
    <source>
        <dbReference type="Proteomes" id="UP000094527"/>
    </source>
</evidence>
<dbReference type="Pfam" id="PF02995">
    <property type="entry name" value="DUF229"/>
    <property type="match status" value="1"/>
</dbReference>
<dbReference type="InterPro" id="IPR017850">
    <property type="entry name" value="Alkaline_phosphatase_core_sf"/>
</dbReference>
<proteinExistence type="predicted"/>
<dbReference type="SUPFAM" id="SSF53649">
    <property type="entry name" value="Alkaline phosphatase-like"/>
    <property type="match status" value="1"/>
</dbReference>
<dbReference type="CDD" id="cd16021">
    <property type="entry name" value="ALP_like"/>
    <property type="match status" value="1"/>
</dbReference>
<dbReference type="PANTHER" id="PTHR10974">
    <property type="entry name" value="FI08016P-RELATED"/>
    <property type="match status" value="1"/>
</dbReference>
<dbReference type="PANTHER" id="PTHR10974:SF1">
    <property type="entry name" value="FI08016P-RELATED"/>
    <property type="match status" value="1"/>
</dbReference>
<dbReference type="EMBL" id="LJIJ01000546">
    <property type="protein sequence ID" value="ODM96358.1"/>
    <property type="molecule type" value="Genomic_DNA"/>
</dbReference>
<dbReference type="InterPro" id="IPR004245">
    <property type="entry name" value="DUF229"/>
</dbReference>
<sequence>MNLRDKLCRRRKTLIVLTFLLLNLYMAMVDVYFVKDENSWWLSIKSGNGNASSWWSSAASRFQNAINKVVEPNPHQGDVEAEQIPDPLFLPSSNTGFPCPIPKLDPFHHSIESLVFEGPRSFNCEERYPILFNSTLNSTVIPLKSVEEAEKLGIKSCCYKTIQRPAGSTNDSEIEYSDTCHPISLTNATAIPPEHEFLAIHCEPGLHFRIGNMTVLSTLVDVHAFVHLKPNVEERIKKTEERQLEPNKENVNVLILGLDSVSRMNFIRSMPHSHSFLVNNLSAVEMLGYNIVGYNTFQNVVAALTSLNEKEINSSCQNQLAFDNCPFIWKNFSQRGYTTSFGEDMPTWGIFNYEMAGFKKPPTDYYLRPFGHLGEIMVDSKNVCNGPRLAWHVLLDYIQKFAYTMGKDKRYFQFIWSTALTHNGLNDGQLGDKAFVSTLKWFQQEEHLNQTVLIVASDHGARFGPIVQLQQGPVEQRLPFLYFVVPPWFKKKYEQAYENLKANQDKLTTPYDLYETLADLLSLERITRLEIQQRERDLEQFSTRGISQFLPISQNRTCEMAGIEDHYCVCRNLKEVSTNNSDVKEAARYAVHFINLILVDFPQCSFLSLANITSATVGIDWTYQIKQFLIFFETLPNNASFEATVVQRRKGSWSVSGTIDRTNLYGNQSHCVNSREAKLYCYCIDLDPESSSEKPLRLINAVI</sequence>
<reference evidence="2 3" key="1">
    <citation type="journal article" date="2016" name="Genome Biol. Evol.">
        <title>Gene Family Evolution Reflects Adaptation to Soil Environmental Stressors in the Genome of the Collembolan Orchesella cincta.</title>
        <authorList>
            <person name="Faddeeva-Vakhrusheva A."/>
            <person name="Derks M.F."/>
            <person name="Anvar S.Y."/>
            <person name="Agamennone V."/>
            <person name="Suring W."/>
            <person name="Smit S."/>
            <person name="van Straalen N.M."/>
            <person name="Roelofs D."/>
        </authorList>
    </citation>
    <scope>NUCLEOTIDE SEQUENCE [LARGE SCALE GENOMIC DNA]</scope>
    <source>
        <tissue evidence="2">Mixed pool</tissue>
    </source>
</reference>
<gene>
    <name evidence="2" type="ORF">Ocin01_10324</name>
</gene>
<dbReference type="Proteomes" id="UP000094527">
    <property type="component" value="Unassembled WGS sequence"/>
</dbReference>
<feature type="transmembrane region" description="Helical" evidence="1">
    <location>
        <begin position="12"/>
        <end position="34"/>
    </location>
</feature>
<dbReference type="OrthoDB" id="413313at2759"/>
<name>A0A1D2MTY2_ORCCI</name>